<dbReference type="PROSITE" id="PS00572">
    <property type="entry name" value="GLYCOSYL_HYDROL_F1_1"/>
    <property type="match status" value="1"/>
</dbReference>
<proteinExistence type="inferred from homology"/>
<dbReference type="InterPro" id="IPR001360">
    <property type="entry name" value="Glyco_hydro_1"/>
</dbReference>
<evidence type="ECO:0000313" key="7">
    <source>
        <dbReference type="EMBL" id="HJC47890.1"/>
    </source>
</evidence>
<keyword evidence="3 6" id="KW-0326">Glycosidase</keyword>
<protein>
    <submittedName>
        <fullName evidence="7">Family 1 glycosylhydrolase</fullName>
    </submittedName>
</protein>
<dbReference type="Pfam" id="PF00232">
    <property type="entry name" value="Glyco_hydro_1"/>
    <property type="match status" value="1"/>
</dbReference>
<dbReference type="SUPFAM" id="SSF51445">
    <property type="entry name" value="(Trans)glycosidases"/>
    <property type="match status" value="1"/>
</dbReference>
<dbReference type="Gene3D" id="3.20.20.80">
    <property type="entry name" value="Glycosidases"/>
    <property type="match status" value="1"/>
</dbReference>
<sequence length="469" mass="54537">MYSREKFPENFLWGGAIAANQAEGAYLEDGKGLSIADGFPHGFQGPFDYPLKEDTYYPSHEAIDFYHRYREDLELMEGMHFNAFRTSISWPRIFPNGDEEEPNEKGLKYYDDLFDEMIRRGMEPVITLSHYETPMHLAMEYGGWRNRKLIDFFLKYCRVVFERYGKKVRYWMTFNEINNMRRNPRSAGAVFPKPGENVQQAVYQASHNMFVANALAVKLGHEMMPGSMIGGMFSLSNVYPNTCKPEDVFETMELRRTSLFYSDVMLRGKYPGYVYRIWDEKDVHVEMEEGDLDLIAKYTNDYLAFSYYRTTTHIFGEPFNGHTGGDQGAPNPYLESTPWGWQIDPLGFRYTLNELYDRYQKPLFVVENGLGQIDEIAADGHIHDDYRIDYTRKHIQAMKQAIKDGVEILGYTYWGPIDIVSAGTGEMKKRYGFVYVDKDNEGNGTLKRIKKDSYDWYARVIASNGEDLD</sequence>
<reference evidence="7" key="2">
    <citation type="submission" date="2021-04" db="EMBL/GenBank/DDBJ databases">
        <authorList>
            <person name="Gilroy R."/>
        </authorList>
    </citation>
    <scope>NUCLEOTIDE SEQUENCE</scope>
    <source>
        <strain evidence="7">CHK183-5548</strain>
    </source>
</reference>
<evidence type="ECO:0000313" key="8">
    <source>
        <dbReference type="Proteomes" id="UP000823883"/>
    </source>
</evidence>
<dbReference type="EMBL" id="DWWL01000047">
    <property type="protein sequence ID" value="HJC47890.1"/>
    <property type="molecule type" value="Genomic_DNA"/>
</dbReference>
<name>A0A9D2PBW1_9FIRM</name>
<dbReference type="PROSITE" id="PS00653">
    <property type="entry name" value="GLYCOSYL_HYDROL_F1_2"/>
    <property type="match status" value="1"/>
</dbReference>
<evidence type="ECO:0000256" key="2">
    <source>
        <dbReference type="ARBA" id="ARBA00022801"/>
    </source>
</evidence>
<comment type="similarity">
    <text evidence="1 5">Belongs to the glycosyl hydrolase 1 family.</text>
</comment>
<dbReference type="InterPro" id="IPR033132">
    <property type="entry name" value="GH_1_N_CS"/>
</dbReference>
<evidence type="ECO:0000256" key="3">
    <source>
        <dbReference type="ARBA" id="ARBA00023295"/>
    </source>
</evidence>
<dbReference type="GO" id="GO:0005829">
    <property type="term" value="C:cytosol"/>
    <property type="evidence" value="ECO:0007669"/>
    <property type="project" value="TreeGrafter"/>
</dbReference>
<dbReference type="FunFam" id="3.20.20.80:FF:000004">
    <property type="entry name" value="Beta-glucosidase 6-phospho-beta-glucosidase"/>
    <property type="match status" value="1"/>
</dbReference>
<evidence type="ECO:0000256" key="6">
    <source>
        <dbReference type="RuleBase" id="RU004468"/>
    </source>
</evidence>
<keyword evidence="2 6" id="KW-0378">Hydrolase</keyword>
<evidence type="ECO:0000256" key="4">
    <source>
        <dbReference type="PROSITE-ProRule" id="PRU10055"/>
    </source>
</evidence>
<evidence type="ECO:0000256" key="5">
    <source>
        <dbReference type="RuleBase" id="RU003690"/>
    </source>
</evidence>
<comment type="caution">
    <text evidence="7">The sequence shown here is derived from an EMBL/GenBank/DDBJ whole genome shotgun (WGS) entry which is preliminary data.</text>
</comment>
<reference evidence="7" key="1">
    <citation type="journal article" date="2021" name="PeerJ">
        <title>Extensive microbial diversity within the chicken gut microbiome revealed by metagenomics and culture.</title>
        <authorList>
            <person name="Gilroy R."/>
            <person name="Ravi A."/>
            <person name="Getino M."/>
            <person name="Pursley I."/>
            <person name="Horton D.L."/>
            <person name="Alikhan N.F."/>
            <person name="Baker D."/>
            <person name="Gharbi K."/>
            <person name="Hall N."/>
            <person name="Watson M."/>
            <person name="Adriaenssens E.M."/>
            <person name="Foster-Nyarko E."/>
            <person name="Jarju S."/>
            <person name="Secka A."/>
            <person name="Antonio M."/>
            <person name="Oren A."/>
            <person name="Chaudhuri R.R."/>
            <person name="La Ragione R."/>
            <person name="Hildebrand F."/>
            <person name="Pallen M.J."/>
        </authorList>
    </citation>
    <scope>NUCLEOTIDE SEQUENCE</scope>
    <source>
        <strain evidence="7">CHK183-5548</strain>
    </source>
</reference>
<dbReference type="GO" id="GO:0016052">
    <property type="term" value="P:carbohydrate catabolic process"/>
    <property type="evidence" value="ECO:0007669"/>
    <property type="project" value="TreeGrafter"/>
</dbReference>
<feature type="active site" description="Nucleophile" evidence="4">
    <location>
        <position position="367"/>
    </location>
</feature>
<dbReference type="GO" id="GO:0008422">
    <property type="term" value="F:beta-glucosidase activity"/>
    <property type="evidence" value="ECO:0007669"/>
    <property type="project" value="TreeGrafter"/>
</dbReference>
<dbReference type="InterPro" id="IPR017853">
    <property type="entry name" value="GH"/>
</dbReference>
<accession>A0A9D2PBW1</accession>
<dbReference type="PANTHER" id="PTHR10353">
    <property type="entry name" value="GLYCOSYL HYDROLASE"/>
    <property type="match status" value="1"/>
</dbReference>
<dbReference type="PANTHER" id="PTHR10353:SF122">
    <property type="entry name" value="6-PHOSPHO-BETA-GLUCOSIDASE ASCB-RELATED"/>
    <property type="match status" value="1"/>
</dbReference>
<gene>
    <name evidence="7" type="ORF">IAA04_07545</name>
</gene>
<dbReference type="InterPro" id="IPR018120">
    <property type="entry name" value="Glyco_hydro_1_AS"/>
</dbReference>
<dbReference type="AlphaFoldDB" id="A0A9D2PBW1"/>
<organism evidence="7 8">
    <name type="scientific">Candidatus Lachnoclostridium pullistercoris</name>
    <dbReference type="NCBI Taxonomy" id="2838632"/>
    <lineage>
        <taxon>Bacteria</taxon>
        <taxon>Bacillati</taxon>
        <taxon>Bacillota</taxon>
        <taxon>Clostridia</taxon>
        <taxon>Lachnospirales</taxon>
        <taxon>Lachnospiraceae</taxon>
    </lineage>
</organism>
<evidence type="ECO:0000256" key="1">
    <source>
        <dbReference type="ARBA" id="ARBA00010838"/>
    </source>
</evidence>
<dbReference type="Proteomes" id="UP000823883">
    <property type="component" value="Unassembled WGS sequence"/>
</dbReference>
<dbReference type="PRINTS" id="PR00131">
    <property type="entry name" value="GLHYDRLASE1"/>
</dbReference>